<organism evidence="10 11">
    <name type="scientific">Aplysia californica</name>
    <name type="common">California sea hare</name>
    <dbReference type="NCBI Taxonomy" id="6500"/>
    <lineage>
        <taxon>Eukaryota</taxon>
        <taxon>Metazoa</taxon>
        <taxon>Spiralia</taxon>
        <taxon>Lophotrochozoa</taxon>
        <taxon>Mollusca</taxon>
        <taxon>Gastropoda</taxon>
        <taxon>Heterobranchia</taxon>
        <taxon>Euthyneura</taxon>
        <taxon>Tectipleura</taxon>
        <taxon>Aplysiida</taxon>
        <taxon>Aplysioidea</taxon>
        <taxon>Aplysiidae</taxon>
        <taxon>Aplysia</taxon>
    </lineage>
</organism>
<keyword evidence="5 9" id="KW-1133">Transmembrane helix</keyword>
<feature type="transmembrane region" description="Helical" evidence="9">
    <location>
        <begin position="516"/>
        <end position="536"/>
    </location>
</feature>
<dbReference type="Proteomes" id="UP000694888">
    <property type="component" value="Unplaced"/>
</dbReference>
<sequence length="577" mass="64447">MLEASESESEPLLKPKKWSTLTISDDEFAKDARQRTKVNVKYEPKLSTFSPQKLAIIMCVLLVEMCERMAYYGVIANLVLYCTSVLDYTSNTATTISLVFSGTVYFIPIIGGYIADAWSSRFNVIFGSGLIYFCGLFSLLSSSIEYSSVFDDPDNEMQTEGRRTFYILGLVLVAIGTGGIKANVGPFGAQQVQDLGADAVQIYFNWFYFFVNAGGLVAFTAIAYVQQNISFAWGFLIPILSMFLALILLNVARQKYIYKEGEGSVLGSVFRICGQGICRQSPFIDGKRRMFDSARREYGGGFDSFTVDGVIAILRMLPVFFFVIMFWAIYSQMQSTYFLQGERMDLSLGSVLIPVAFLNAFNTVAVLIIIPVLDRLVYPCFKRLGRPLSYLQRIGFGFLLSASSVFLAGGVEIERKKHLGFHQVVGKESFYAANVSVFIQAPQFFLVGAGEAFTSIAGYEFAYTQAPKTLQGAIMGVFLATNGLGSYLSTAILAIVEAVTKDDPWFPDDINKGKAEYVFFLFGGLMILFFLGYIPIARWYKYQEYLTDEEVKAKAKARGPDNEQLDQQEYEHSNTFF</sequence>
<evidence type="ECO:0000256" key="4">
    <source>
        <dbReference type="ARBA" id="ARBA00022856"/>
    </source>
</evidence>
<dbReference type="Pfam" id="PF00854">
    <property type="entry name" value="PTR2"/>
    <property type="match status" value="1"/>
</dbReference>
<reference evidence="11 12" key="1">
    <citation type="submission" date="2025-05" db="UniProtKB">
        <authorList>
            <consortium name="RefSeq"/>
        </authorList>
    </citation>
    <scope>IDENTIFICATION</scope>
</reference>
<evidence type="ECO:0000256" key="1">
    <source>
        <dbReference type="ARBA" id="ARBA00004141"/>
    </source>
</evidence>
<evidence type="ECO:0000256" key="7">
    <source>
        <dbReference type="RuleBase" id="RU003755"/>
    </source>
</evidence>
<evidence type="ECO:0000256" key="9">
    <source>
        <dbReference type="SAM" id="Phobius"/>
    </source>
</evidence>
<evidence type="ECO:0000313" key="10">
    <source>
        <dbReference type="Proteomes" id="UP000694888"/>
    </source>
</evidence>
<dbReference type="RefSeq" id="XP_035824714.1">
    <property type="nucleotide sequence ID" value="XM_035968821.1"/>
</dbReference>
<keyword evidence="7" id="KW-0813">Transport</keyword>
<dbReference type="SUPFAM" id="SSF103473">
    <property type="entry name" value="MFS general substrate transporter"/>
    <property type="match status" value="1"/>
</dbReference>
<proteinExistence type="inferred from homology"/>
<evidence type="ECO:0000256" key="3">
    <source>
        <dbReference type="ARBA" id="ARBA00022692"/>
    </source>
</evidence>
<dbReference type="PANTHER" id="PTHR11654">
    <property type="entry name" value="OLIGOPEPTIDE TRANSPORTER-RELATED"/>
    <property type="match status" value="1"/>
</dbReference>
<dbReference type="GeneID" id="101862404"/>
<evidence type="ECO:0000256" key="6">
    <source>
        <dbReference type="ARBA" id="ARBA00023136"/>
    </source>
</evidence>
<comment type="subcellular location">
    <subcellularLocation>
        <location evidence="1 7">Membrane</location>
        <topology evidence="1 7">Multi-pass membrane protein</topology>
    </subcellularLocation>
</comment>
<dbReference type="Gene3D" id="1.20.1250.20">
    <property type="entry name" value="MFS general substrate transporter like domains"/>
    <property type="match status" value="1"/>
</dbReference>
<accession>A0ABM0JIZ1</accession>
<keyword evidence="10" id="KW-1185">Reference proteome</keyword>
<dbReference type="InterPro" id="IPR018456">
    <property type="entry name" value="PTR2_symporter_CS"/>
</dbReference>
<feature type="transmembrane region" description="Helical" evidence="9">
    <location>
        <begin position="305"/>
        <end position="330"/>
    </location>
</feature>
<feature type="transmembrane region" description="Helical" evidence="9">
    <location>
        <begin position="95"/>
        <end position="115"/>
    </location>
</feature>
<protein>
    <submittedName>
        <fullName evidence="11 12">Solute carrier family 15 member 4</fullName>
    </submittedName>
</protein>
<keyword evidence="4" id="KW-0571">Peptide transport</keyword>
<evidence type="ECO:0000256" key="8">
    <source>
        <dbReference type="SAM" id="MobiDB-lite"/>
    </source>
</evidence>
<dbReference type="InterPro" id="IPR000109">
    <property type="entry name" value="POT_fam"/>
</dbReference>
<keyword evidence="6 9" id="KW-0472">Membrane</keyword>
<comment type="similarity">
    <text evidence="2 7">Belongs to the major facilitator superfamily. Proton-dependent oligopeptide transporter (POT/PTR) (TC 2.A.17) family.</text>
</comment>
<feature type="transmembrane region" description="Helical" evidence="9">
    <location>
        <begin position="122"/>
        <end position="144"/>
    </location>
</feature>
<gene>
    <name evidence="11 12" type="primary">LOC101862404</name>
</gene>
<evidence type="ECO:0000313" key="11">
    <source>
        <dbReference type="RefSeq" id="XP_005094746.1"/>
    </source>
</evidence>
<evidence type="ECO:0000256" key="2">
    <source>
        <dbReference type="ARBA" id="ARBA00005982"/>
    </source>
</evidence>
<feature type="transmembrane region" description="Helical" evidence="9">
    <location>
        <begin position="431"/>
        <end position="453"/>
    </location>
</feature>
<feature type="transmembrane region" description="Helical" evidence="9">
    <location>
        <begin position="394"/>
        <end position="411"/>
    </location>
</feature>
<keyword evidence="3 7" id="KW-0812">Transmembrane</keyword>
<evidence type="ECO:0000256" key="5">
    <source>
        <dbReference type="ARBA" id="ARBA00022989"/>
    </source>
</evidence>
<feature type="transmembrane region" description="Helical" evidence="9">
    <location>
        <begin position="231"/>
        <end position="252"/>
    </location>
</feature>
<dbReference type="RefSeq" id="XP_005094746.1">
    <property type="nucleotide sequence ID" value="XM_005094689.3"/>
</dbReference>
<dbReference type="PROSITE" id="PS01023">
    <property type="entry name" value="PTR2_2"/>
    <property type="match status" value="1"/>
</dbReference>
<feature type="transmembrane region" description="Helical" evidence="9">
    <location>
        <begin position="164"/>
        <end position="184"/>
    </location>
</feature>
<feature type="transmembrane region" description="Helical" evidence="9">
    <location>
        <begin position="350"/>
        <end position="373"/>
    </location>
</feature>
<name>A0ABM0JIZ1_APLCA</name>
<feature type="region of interest" description="Disordered" evidence="8">
    <location>
        <begin position="557"/>
        <end position="577"/>
    </location>
</feature>
<feature type="transmembrane region" description="Helical" evidence="9">
    <location>
        <begin position="205"/>
        <end position="225"/>
    </location>
</feature>
<feature type="transmembrane region" description="Helical" evidence="9">
    <location>
        <begin position="473"/>
        <end position="496"/>
    </location>
</feature>
<keyword evidence="4" id="KW-0653">Protein transport</keyword>
<evidence type="ECO:0000313" key="12">
    <source>
        <dbReference type="RefSeq" id="XP_035824714.1"/>
    </source>
</evidence>
<dbReference type="InterPro" id="IPR036259">
    <property type="entry name" value="MFS_trans_sf"/>
</dbReference>